<dbReference type="GO" id="GO:0071555">
    <property type="term" value="P:cell wall organization"/>
    <property type="evidence" value="ECO:0007669"/>
    <property type="project" value="UniProtKB-KW"/>
</dbReference>
<accession>A0A448D548</accession>
<dbReference type="RefSeq" id="WP_085416398.1">
    <property type="nucleotide sequence ID" value="NZ_CAUJPY010000016.1"/>
</dbReference>
<comment type="function">
    <text evidence="7">Functions as a peptidoglycan terminase that cleaves nascent peptidoglycan strands endolytically to terminate their elongation.</text>
</comment>
<organism evidence="8 9">
    <name type="scientific">Neisseria canis</name>
    <dbReference type="NCBI Taxonomy" id="493"/>
    <lineage>
        <taxon>Bacteria</taxon>
        <taxon>Pseudomonadati</taxon>
        <taxon>Pseudomonadota</taxon>
        <taxon>Betaproteobacteria</taxon>
        <taxon>Neisseriales</taxon>
        <taxon>Neisseriaceae</taxon>
        <taxon>Neisseria</taxon>
    </lineage>
</organism>
<dbReference type="HAMAP" id="MF_02065">
    <property type="entry name" value="MltG"/>
    <property type="match status" value="1"/>
</dbReference>
<sequence length="342" mass="37927">MVKQKTKKHSGKPVLVGALIFLAAATAGGAFGYLLFAEKDNGQTYRMRVAKGQGISGVSRKLAEDDVIYNRTVMMAGAYVLGVQNKLHTGNYKLPQKVSAWQILKRLKEGRPDTVTIRIIEGMKFSQMRSVINQSPDLAHDTKNLSDTELLQKIDPAAPSSHPEGLFAPDSYEVDAESSDLALYKLAYKTQQKNLQAAWEERQSGLPYKNPYELLTMASIVEKETGHKDDRRHVAAVFVNRLNIGMRLQTDPSVIYGMGDAYKGNIRKSDLQRDTPYNTYTRAGLTPTPISLPGKASLEAAAHPSNANYLYFVSKMDGTGKSKFSHSLSEHNDAVRQYILKK</sequence>
<evidence type="ECO:0000256" key="3">
    <source>
        <dbReference type="ARBA" id="ARBA00022989"/>
    </source>
</evidence>
<dbReference type="Gene3D" id="3.30.1490.480">
    <property type="entry name" value="Endolytic murein transglycosylase"/>
    <property type="match status" value="1"/>
</dbReference>
<evidence type="ECO:0000256" key="5">
    <source>
        <dbReference type="ARBA" id="ARBA00023239"/>
    </source>
</evidence>
<dbReference type="GO" id="GO:0005886">
    <property type="term" value="C:plasma membrane"/>
    <property type="evidence" value="ECO:0007669"/>
    <property type="project" value="UniProtKB-UniRule"/>
</dbReference>
<keyword evidence="3 7" id="KW-1133">Transmembrane helix</keyword>
<keyword evidence="1 7" id="KW-1003">Cell membrane</keyword>
<dbReference type="CDD" id="cd08010">
    <property type="entry name" value="MltG_like"/>
    <property type="match status" value="1"/>
</dbReference>
<name>A0A448D548_9NEIS</name>
<dbReference type="GO" id="GO:0009252">
    <property type="term" value="P:peptidoglycan biosynthetic process"/>
    <property type="evidence" value="ECO:0007669"/>
    <property type="project" value="UniProtKB-UniRule"/>
</dbReference>
<keyword evidence="5 7" id="KW-0456">Lyase</keyword>
<feature type="site" description="Important for catalytic activity" evidence="7">
    <location>
        <position position="224"/>
    </location>
</feature>
<comment type="similarity">
    <text evidence="7">Belongs to the transglycosylase MltG family.</text>
</comment>
<dbReference type="Proteomes" id="UP000279284">
    <property type="component" value="Chromosome"/>
</dbReference>
<dbReference type="PANTHER" id="PTHR30518">
    <property type="entry name" value="ENDOLYTIC MUREIN TRANSGLYCOSYLASE"/>
    <property type="match status" value="1"/>
</dbReference>
<dbReference type="AlphaFoldDB" id="A0A448D548"/>
<dbReference type="KEGG" id="nci:NCTC10296_00156"/>
<keyword evidence="4 7" id="KW-0472">Membrane</keyword>
<dbReference type="GO" id="GO:0008932">
    <property type="term" value="F:lytic endotransglycosylase activity"/>
    <property type="evidence" value="ECO:0007669"/>
    <property type="project" value="UniProtKB-UniRule"/>
</dbReference>
<protein>
    <recommendedName>
        <fullName evidence="7">Endolytic murein transglycosylase</fullName>
        <ecNumber evidence="7">4.2.2.29</ecNumber>
    </recommendedName>
    <alternativeName>
        <fullName evidence="7">Peptidoglycan lytic transglycosylase</fullName>
    </alternativeName>
    <alternativeName>
        <fullName evidence="7">Peptidoglycan polymerization terminase</fullName>
    </alternativeName>
</protein>
<dbReference type="STRING" id="493.BWD07_05645"/>
<evidence type="ECO:0000313" key="8">
    <source>
        <dbReference type="EMBL" id="VEE99077.1"/>
    </source>
</evidence>
<evidence type="ECO:0000256" key="7">
    <source>
        <dbReference type="HAMAP-Rule" id="MF_02065"/>
    </source>
</evidence>
<keyword evidence="6 7" id="KW-0961">Cell wall biogenesis/degradation</keyword>
<proteinExistence type="inferred from homology"/>
<comment type="catalytic activity">
    <reaction evidence="7">
        <text>a peptidoglycan chain = a peptidoglycan chain with N-acetyl-1,6-anhydromuramyl-[peptide] at the reducing end + a peptidoglycan chain with N-acetylglucosamine at the non-reducing end.</text>
        <dbReference type="EC" id="4.2.2.29"/>
    </reaction>
</comment>
<dbReference type="OrthoDB" id="9814591at2"/>
<keyword evidence="7" id="KW-0997">Cell inner membrane</keyword>
<dbReference type="Gene3D" id="3.30.160.60">
    <property type="entry name" value="Classic Zinc Finger"/>
    <property type="match status" value="1"/>
</dbReference>
<keyword evidence="2 7" id="KW-0812">Transmembrane</keyword>
<gene>
    <name evidence="8" type="primary">yceG</name>
    <name evidence="7" type="synonym">mltG</name>
    <name evidence="8" type="ORF">NCTC10296_00156</name>
</gene>
<dbReference type="PANTHER" id="PTHR30518:SF2">
    <property type="entry name" value="ENDOLYTIC MUREIN TRANSGLYCOSYLASE"/>
    <property type="match status" value="1"/>
</dbReference>
<evidence type="ECO:0000313" key="9">
    <source>
        <dbReference type="Proteomes" id="UP000279284"/>
    </source>
</evidence>
<evidence type="ECO:0000256" key="6">
    <source>
        <dbReference type="ARBA" id="ARBA00023316"/>
    </source>
</evidence>
<evidence type="ECO:0000256" key="2">
    <source>
        <dbReference type="ARBA" id="ARBA00022692"/>
    </source>
</evidence>
<keyword evidence="9" id="KW-1185">Reference proteome</keyword>
<evidence type="ECO:0000256" key="4">
    <source>
        <dbReference type="ARBA" id="ARBA00023136"/>
    </source>
</evidence>
<reference evidence="8 9" key="1">
    <citation type="submission" date="2018-12" db="EMBL/GenBank/DDBJ databases">
        <authorList>
            <consortium name="Pathogen Informatics"/>
        </authorList>
    </citation>
    <scope>NUCLEOTIDE SEQUENCE [LARGE SCALE GENOMIC DNA]</scope>
    <source>
        <strain evidence="8 9">NCTC10296</strain>
    </source>
</reference>
<dbReference type="NCBIfam" id="TIGR00247">
    <property type="entry name" value="endolytic transglycosylase MltG"/>
    <property type="match status" value="1"/>
</dbReference>
<evidence type="ECO:0000256" key="1">
    <source>
        <dbReference type="ARBA" id="ARBA00022475"/>
    </source>
</evidence>
<dbReference type="InterPro" id="IPR003770">
    <property type="entry name" value="MLTG-like"/>
</dbReference>
<dbReference type="Pfam" id="PF02618">
    <property type="entry name" value="YceG"/>
    <property type="match status" value="1"/>
</dbReference>
<dbReference type="EC" id="4.2.2.29" evidence="7"/>
<dbReference type="EMBL" id="LR134313">
    <property type="protein sequence ID" value="VEE99077.1"/>
    <property type="molecule type" value="Genomic_DNA"/>
</dbReference>